<feature type="domain" description="Thioesterase" evidence="1">
    <location>
        <begin position="49"/>
        <end position="123"/>
    </location>
</feature>
<dbReference type="Gene3D" id="3.10.129.10">
    <property type="entry name" value="Hotdog Thioesterase"/>
    <property type="match status" value="1"/>
</dbReference>
<keyword evidence="3" id="KW-1185">Reference proteome</keyword>
<proteinExistence type="predicted"/>
<dbReference type="RefSeq" id="WP_043144858.1">
    <property type="nucleotide sequence ID" value="NZ_JSUQ01000018.1"/>
</dbReference>
<dbReference type="STRING" id="561184.SAMN05216376_11389"/>
<dbReference type="Pfam" id="PF03061">
    <property type="entry name" value="4HBT"/>
    <property type="match status" value="1"/>
</dbReference>
<dbReference type="GO" id="GO:0016790">
    <property type="term" value="F:thiolester hydrolase activity"/>
    <property type="evidence" value="ECO:0007669"/>
    <property type="project" value="UniProtKB-ARBA"/>
</dbReference>
<name>A0A0B3S3W6_9RHOB</name>
<dbReference type="EMBL" id="JSUQ01000018">
    <property type="protein sequence ID" value="KHQ51381.1"/>
    <property type="molecule type" value="Genomic_DNA"/>
</dbReference>
<dbReference type="Proteomes" id="UP000030960">
    <property type="component" value="Unassembled WGS sequence"/>
</dbReference>
<reference evidence="2 3" key="1">
    <citation type="submission" date="2014-10" db="EMBL/GenBank/DDBJ databases">
        <title>Genome sequence of Ponticoccus sp. strain UMTAT08 isolated from clonal culture of toxic dinoflagellate Alexandrium tamiyavanichii.</title>
        <authorList>
            <person name="Gan H.Y."/>
            <person name="Muhd D.-D."/>
            <person name="Mohd Noor M.E."/>
            <person name="Yeong Y.S."/>
            <person name="Usup G."/>
        </authorList>
    </citation>
    <scope>NUCLEOTIDE SEQUENCE [LARGE SCALE GENOMIC DNA]</scope>
    <source>
        <strain evidence="2 3">UMTAT08</strain>
    </source>
</reference>
<protein>
    <submittedName>
        <fullName evidence="2">Thioesterase superfamily protein</fullName>
    </submittedName>
</protein>
<dbReference type="CDD" id="cd03443">
    <property type="entry name" value="PaaI_thioesterase"/>
    <property type="match status" value="1"/>
</dbReference>
<dbReference type="InterPro" id="IPR006683">
    <property type="entry name" value="Thioestr_dom"/>
</dbReference>
<dbReference type="AlphaFoldDB" id="A0A0B3S3W6"/>
<comment type="caution">
    <text evidence="2">The sequence shown here is derived from an EMBL/GenBank/DDBJ whole genome shotgun (WGS) entry which is preliminary data.</text>
</comment>
<evidence type="ECO:0000313" key="3">
    <source>
        <dbReference type="Proteomes" id="UP000030960"/>
    </source>
</evidence>
<sequence length="140" mass="15289">MTDTDTGEWRPLDIKGFMALMGPLLRATDAGDRETYGFQTDDRHGNHIGLVHGGVLTSLLDQAIAIRAWKAADRQPTVTVQMDSRFLGAARVGDFLKIRPEIRHATRSLIFVDAEIHSETGPVATASAIMKITSKTGRST</sequence>
<accession>A0A0B3S3W6</accession>
<organism evidence="2 3">
    <name type="scientific">Mameliella alba</name>
    <dbReference type="NCBI Taxonomy" id="561184"/>
    <lineage>
        <taxon>Bacteria</taxon>
        <taxon>Pseudomonadati</taxon>
        <taxon>Pseudomonadota</taxon>
        <taxon>Alphaproteobacteria</taxon>
        <taxon>Rhodobacterales</taxon>
        <taxon>Roseobacteraceae</taxon>
        <taxon>Mameliella</taxon>
    </lineage>
</organism>
<dbReference type="InterPro" id="IPR029069">
    <property type="entry name" value="HotDog_dom_sf"/>
</dbReference>
<evidence type="ECO:0000313" key="2">
    <source>
        <dbReference type="EMBL" id="KHQ51381.1"/>
    </source>
</evidence>
<gene>
    <name evidence="2" type="ORF">OA50_04162</name>
</gene>
<dbReference type="SUPFAM" id="SSF54637">
    <property type="entry name" value="Thioesterase/thiol ester dehydrase-isomerase"/>
    <property type="match status" value="1"/>
</dbReference>
<evidence type="ECO:0000259" key="1">
    <source>
        <dbReference type="Pfam" id="PF03061"/>
    </source>
</evidence>